<dbReference type="STRING" id="1666912.Ga0058931_0787"/>
<dbReference type="GO" id="GO:0005886">
    <property type="term" value="C:plasma membrane"/>
    <property type="evidence" value="ECO:0007669"/>
    <property type="project" value="UniProtKB-SubCell"/>
</dbReference>
<evidence type="ECO:0000256" key="5">
    <source>
        <dbReference type="ARBA" id="ARBA00022692"/>
    </source>
</evidence>
<evidence type="ECO:0000313" key="9">
    <source>
        <dbReference type="EMBL" id="CUX80082.1"/>
    </source>
</evidence>
<dbReference type="GO" id="GO:0022857">
    <property type="term" value="F:transmembrane transporter activity"/>
    <property type="evidence" value="ECO:0007669"/>
    <property type="project" value="InterPro"/>
</dbReference>
<feature type="transmembrane region" description="Helical" evidence="8">
    <location>
        <begin position="289"/>
        <end position="308"/>
    </location>
</feature>
<sequence>MTESDINQGGASRLALFLGLVLILLAIAVAFAAAIGDYSIGVGTVFLAVTNGLGLTTADIPPIEQSVVWDLRLSRSLVAALAGAGLAICGAILQALLRNALAEPFVLGVSAGASTGAVAVIVLGIGAGSLSLSMGAFAGAFAAFALVALLSNGATSGPNHTILAGVAASQLFNALTSYIVTTSGNAQQARDVMFWLLGSFGGVRWPDFQLLVVVVTIGLVICLFMARSLDAFTFGDEDAASLGVPVVRIRLILFAVTALMTATIVSMVGTIGFVGLVVPHAARYVVGPLHLHLLPACAAVGAVFLVLADIASRVVAEQQTIPIGVVTALVGVPFFAIILYRARPQT</sequence>
<dbReference type="RefSeq" id="WP_082700091.1">
    <property type="nucleotide sequence ID" value="NZ_FBYC01000004.1"/>
</dbReference>
<evidence type="ECO:0000256" key="3">
    <source>
        <dbReference type="ARBA" id="ARBA00022448"/>
    </source>
</evidence>
<keyword evidence="12" id="KW-1185">Reference proteome</keyword>
<evidence type="ECO:0000313" key="12">
    <source>
        <dbReference type="Proteomes" id="UP000182045"/>
    </source>
</evidence>
<dbReference type="Gene3D" id="1.10.3470.10">
    <property type="entry name" value="ABC transporter involved in vitamin B12 uptake, BtuC"/>
    <property type="match status" value="1"/>
</dbReference>
<feature type="transmembrane region" description="Helical" evidence="8">
    <location>
        <begin position="132"/>
        <end position="150"/>
    </location>
</feature>
<organism evidence="10 11">
    <name type="scientific">Roseibaca calidilacus</name>
    <dbReference type="NCBI Taxonomy" id="1666912"/>
    <lineage>
        <taxon>Bacteria</taxon>
        <taxon>Pseudomonadati</taxon>
        <taxon>Pseudomonadota</taxon>
        <taxon>Alphaproteobacteria</taxon>
        <taxon>Rhodobacterales</taxon>
        <taxon>Paracoccaceae</taxon>
        <taxon>Roseinatronobacter</taxon>
    </lineage>
</organism>
<feature type="transmembrane region" description="Helical" evidence="8">
    <location>
        <begin position="104"/>
        <end position="126"/>
    </location>
</feature>
<protein>
    <submittedName>
        <fullName evidence="10">ABC-type uptake system permease component</fullName>
    </submittedName>
    <submittedName>
        <fullName evidence="9">Iron complex transport system permease protein</fullName>
    </submittedName>
</protein>
<dbReference type="SUPFAM" id="SSF81345">
    <property type="entry name" value="ABC transporter involved in vitamin B12 uptake, BtuC"/>
    <property type="match status" value="1"/>
</dbReference>
<dbReference type="PANTHER" id="PTHR30472">
    <property type="entry name" value="FERRIC ENTEROBACTIN TRANSPORT SYSTEM PERMEASE PROTEIN"/>
    <property type="match status" value="1"/>
</dbReference>
<evidence type="ECO:0000313" key="11">
    <source>
        <dbReference type="Proteomes" id="UP000050413"/>
    </source>
</evidence>
<reference evidence="10 11" key="1">
    <citation type="submission" date="2015-09" db="EMBL/GenBank/DDBJ databases">
        <title>Identification and resolution of microdiversity through metagenomic sequencing of parallel consortia.</title>
        <authorList>
            <person name="Nelson W.C."/>
            <person name="Romine M.F."/>
            <person name="Lindemann S.R."/>
        </authorList>
    </citation>
    <scope>NUCLEOTIDE SEQUENCE [LARGE SCALE GENOMIC DNA]</scope>
    <source>
        <strain evidence="10">HL-91</strain>
    </source>
</reference>
<comment type="caution">
    <text evidence="10">The sequence shown here is derived from an EMBL/GenBank/DDBJ whole genome shotgun (WGS) entry which is preliminary data.</text>
</comment>
<dbReference type="CDD" id="cd06550">
    <property type="entry name" value="TM_ABC_iron-siderophores_like"/>
    <property type="match status" value="1"/>
</dbReference>
<gene>
    <name evidence="10" type="primary">fhuB</name>
    <name evidence="9" type="ORF">Ga0058931_0787</name>
    <name evidence="10" type="ORF">HLUCCA05_10655</name>
</gene>
<evidence type="ECO:0000256" key="6">
    <source>
        <dbReference type="ARBA" id="ARBA00022989"/>
    </source>
</evidence>
<dbReference type="FunFam" id="1.10.3470.10:FF:000001">
    <property type="entry name" value="Vitamin B12 ABC transporter permease BtuC"/>
    <property type="match status" value="1"/>
</dbReference>
<keyword evidence="4" id="KW-1003">Cell membrane</keyword>
<dbReference type="EMBL" id="LJSG01000011">
    <property type="protein sequence ID" value="KPP92846.1"/>
    <property type="molecule type" value="Genomic_DNA"/>
</dbReference>
<dbReference type="AlphaFoldDB" id="A0A0P7W770"/>
<feature type="transmembrane region" description="Helical" evidence="8">
    <location>
        <begin position="208"/>
        <end position="226"/>
    </location>
</feature>
<evidence type="ECO:0000256" key="4">
    <source>
        <dbReference type="ARBA" id="ARBA00022475"/>
    </source>
</evidence>
<feature type="transmembrane region" description="Helical" evidence="8">
    <location>
        <begin position="162"/>
        <end position="180"/>
    </location>
</feature>
<dbReference type="Proteomes" id="UP000182045">
    <property type="component" value="Unassembled WGS sequence"/>
</dbReference>
<evidence type="ECO:0000256" key="1">
    <source>
        <dbReference type="ARBA" id="ARBA00004651"/>
    </source>
</evidence>
<dbReference type="InterPro" id="IPR037294">
    <property type="entry name" value="ABC_BtuC-like"/>
</dbReference>
<dbReference type="InterPro" id="IPR000522">
    <property type="entry name" value="ABC_transptr_permease_BtuC"/>
</dbReference>
<evidence type="ECO:0000313" key="10">
    <source>
        <dbReference type="EMBL" id="KPP92846.1"/>
    </source>
</evidence>
<evidence type="ECO:0000256" key="2">
    <source>
        <dbReference type="ARBA" id="ARBA00007935"/>
    </source>
</evidence>
<reference evidence="9 12" key="2">
    <citation type="submission" date="2016-01" db="EMBL/GenBank/DDBJ databases">
        <authorList>
            <person name="Varghese N."/>
        </authorList>
    </citation>
    <scope>NUCLEOTIDE SEQUENCE [LARGE SCALE GENOMIC DNA]</scope>
    <source>
        <strain evidence="9 12">HL-91</strain>
    </source>
</reference>
<keyword evidence="3" id="KW-0813">Transport</keyword>
<feature type="transmembrane region" description="Helical" evidence="8">
    <location>
        <begin position="320"/>
        <end position="340"/>
    </location>
</feature>
<evidence type="ECO:0000256" key="8">
    <source>
        <dbReference type="SAM" id="Phobius"/>
    </source>
</evidence>
<feature type="transmembrane region" description="Helical" evidence="8">
    <location>
        <begin position="251"/>
        <end position="277"/>
    </location>
</feature>
<accession>A0A0P7W770</accession>
<keyword evidence="6 8" id="KW-1133">Transmembrane helix</keyword>
<dbReference type="GO" id="GO:0033214">
    <property type="term" value="P:siderophore-iron import into cell"/>
    <property type="evidence" value="ECO:0007669"/>
    <property type="project" value="TreeGrafter"/>
</dbReference>
<dbReference type="EMBL" id="FBYC01000004">
    <property type="protein sequence ID" value="CUX80082.1"/>
    <property type="molecule type" value="Genomic_DNA"/>
</dbReference>
<dbReference type="PANTHER" id="PTHR30472:SF67">
    <property type="entry name" value="PERMEASE OF ABC TRANSPORTER-RELATED"/>
    <property type="match status" value="1"/>
</dbReference>
<keyword evidence="5 8" id="KW-0812">Transmembrane</keyword>
<dbReference type="Pfam" id="PF01032">
    <property type="entry name" value="FecCD"/>
    <property type="match status" value="1"/>
</dbReference>
<dbReference type="Proteomes" id="UP000050413">
    <property type="component" value="Unassembled WGS sequence"/>
</dbReference>
<evidence type="ECO:0000256" key="7">
    <source>
        <dbReference type="ARBA" id="ARBA00023136"/>
    </source>
</evidence>
<dbReference type="PATRIC" id="fig|1666912.4.peg.2314"/>
<comment type="similarity">
    <text evidence="2">Belongs to the binding-protein-dependent transport system permease family. FecCD subfamily.</text>
</comment>
<comment type="subcellular location">
    <subcellularLocation>
        <location evidence="1">Cell membrane</location>
        <topology evidence="1">Multi-pass membrane protein</topology>
    </subcellularLocation>
</comment>
<proteinExistence type="inferred from homology"/>
<feature type="transmembrane region" description="Helical" evidence="8">
    <location>
        <begin position="77"/>
        <end position="97"/>
    </location>
</feature>
<dbReference type="OrthoDB" id="9811975at2"/>
<keyword evidence="7 8" id="KW-0472">Membrane</keyword>
<name>A0A0P7W770_9RHOB</name>